<reference evidence="4 5" key="1">
    <citation type="journal article" date="2019" name="Int. J. Syst. Evol. Microbiol.">
        <title>The Global Catalogue of Microorganisms (GCM) 10K type strain sequencing project: providing services to taxonomists for standard genome sequencing and annotation.</title>
        <authorList>
            <consortium name="The Broad Institute Genomics Platform"/>
            <consortium name="The Broad Institute Genome Sequencing Center for Infectious Disease"/>
            <person name="Wu L."/>
            <person name="Ma J."/>
        </authorList>
    </citation>
    <scope>NUCLEOTIDE SEQUENCE [LARGE SCALE GENOMIC DNA]</scope>
    <source>
        <strain evidence="4 5">JCM 16378</strain>
    </source>
</reference>
<dbReference type="Pfam" id="PF01642">
    <property type="entry name" value="MM_CoA_mutase"/>
    <property type="match status" value="2"/>
</dbReference>
<dbReference type="InterPro" id="IPR006098">
    <property type="entry name" value="MMCoA_mutase_a_cat"/>
</dbReference>
<keyword evidence="5" id="KW-1185">Reference proteome</keyword>
<evidence type="ECO:0000256" key="2">
    <source>
        <dbReference type="ARBA" id="ARBA00023235"/>
    </source>
</evidence>
<feature type="domain" description="Methylmalonyl-CoA mutase alpha/beta chain catalytic" evidence="3">
    <location>
        <begin position="457"/>
        <end position="575"/>
    </location>
</feature>
<dbReference type="InterPro" id="IPR006099">
    <property type="entry name" value="MeMalonylCoA_mutase_a/b_cat"/>
</dbReference>
<dbReference type="SUPFAM" id="SSF51703">
    <property type="entry name" value="Cobalamin (vitamin B12)-dependent enzymes"/>
    <property type="match status" value="1"/>
</dbReference>
<evidence type="ECO:0000313" key="4">
    <source>
        <dbReference type="EMBL" id="GAA2739182.1"/>
    </source>
</evidence>
<dbReference type="RefSeq" id="WP_344195687.1">
    <property type="nucleotide sequence ID" value="NZ_BAAARN010000005.1"/>
</dbReference>
<dbReference type="NCBIfam" id="TIGR00641">
    <property type="entry name" value="acid_CoA_mut_N"/>
    <property type="match status" value="1"/>
</dbReference>
<evidence type="ECO:0000313" key="5">
    <source>
        <dbReference type="Proteomes" id="UP001501326"/>
    </source>
</evidence>
<dbReference type="InterPro" id="IPR016176">
    <property type="entry name" value="Cbl-dep_enz_cat"/>
</dbReference>
<dbReference type="PANTHER" id="PTHR48101:SF1">
    <property type="entry name" value="METHYLMALONYL-COA MUTASE, LARGE SUBUNIT"/>
    <property type="match status" value="1"/>
</dbReference>
<evidence type="ECO:0000259" key="3">
    <source>
        <dbReference type="Pfam" id="PF01642"/>
    </source>
</evidence>
<sequence>MTQTTPDQSGAARWQARYDAAQSTGRVRDADFTTLSGMEVDPAYGPTDGEAPERIGWPGEYPFTRGLYPTGYRGRTWTIRQFAGFGNAVQTNERYKMILERGGGGLSVAFDMPTLMGRDSDDPMALGEVGHCGVAIDSAADMEVLFNELPLEQITTSMTISGPAVPVFCMYLVAAERQGVDLGVLNGTLQTDIFKEYIAQKEWLFAPEPHLRLIGDLMEYCAEKIPDYKPLSVSGYHIREAGSTAAQELAFTLADGFGYVELGLSRGLDIDTFAPGLSFFFDSHLDFFEEIAKFRAARRIWARWLRDVYGAKTDKAQWLRFHTQTAGVSLTAQQPYNNVVRTAVEALAAVLGGTNSLHTNALDETLALPSEQAAEIALRTQQVIMEETGVVNVADPLGGSWYVEALTDKIEAEAEAIFERILAMGGSDLTTQDTEGLASLVAENTGKTGNEWPMTRGILRGIEEGWFMSEIAEAAFQYQVALEKGDKKVVGVNCHTASVTHELEILRVSHEVETEQVAALATRKAARDEDAVRAAVAHMVEVARTDDNMLPAMLDAVRAEATLGEICNALRDEWGIYREPARF</sequence>
<accession>A0ABN3UZS1</accession>
<name>A0ABN3UZS1_9MICO</name>
<keyword evidence="2" id="KW-0413">Isomerase</keyword>
<comment type="caution">
    <text evidence="4">The sequence shown here is derived from an EMBL/GenBank/DDBJ whole genome shotgun (WGS) entry which is preliminary data.</text>
</comment>
<gene>
    <name evidence="4" type="ORF">GCM10009867_34220</name>
</gene>
<feature type="domain" description="Methylmalonyl-CoA mutase alpha/beta chain catalytic" evidence="3">
    <location>
        <begin position="34"/>
        <end position="427"/>
    </location>
</feature>
<dbReference type="Gene3D" id="3.20.20.240">
    <property type="entry name" value="Methylmalonyl-CoA mutase"/>
    <property type="match status" value="1"/>
</dbReference>
<organism evidence="4 5">
    <name type="scientific">Pedococcus aerophilus</name>
    <dbReference type="NCBI Taxonomy" id="436356"/>
    <lineage>
        <taxon>Bacteria</taxon>
        <taxon>Bacillati</taxon>
        <taxon>Actinomycetota</taxon>
        <taxon>Actinomycetes</taxon>
        <taxon>Micrococcales</taxon>
        <taxon>Intrasporangiaceae</taxon>
        <taxon>Pedococcus</taxon>
    </lineage>
</organism>
<proteinExistence type="predicted"/>
<dbReference type="EMBL" id="BAAARN010000005">
    <property type="protein sequence ID" value="GAA2739182.1"/>
    <property type="molecule type" value="Genomic_DNA"/>
</dbReference>
<evidence type="ECO:0000256" key="1">
    <source>
        <dbReference type="ARBA" id="ARBA00011870"/>
    </source>
</evidence>
<protein>
    <submittedName>
        <fullName evidence="4">Methylmalonyl-CoA mutase family protein</fullName>
    </submittedName>
</protein>
<dbReference type="Proteomes" id="UP001501326">
    <property type="component" value="Unassembled WGS sequence"/>
</dbReference>
<comment type="subunit">
    <text evidence="1">Heterodimer of an alpha and a beta chain.</text>
</comment>
<dbReference type="PANTHER" id="PTHR48101">
    <property type="entry name" value="METHYLMALONYL-COA MUTASE, MITOCHONDRIAL-RELATED"/>
    <property type="match status" value="1"/>
</dbReference>